<gene>
    <name evidence="9" type="ORF">MNEG_4667</name>
</gene>
<keyword evidence="3 7" id="KW-0812">Transmembrane</keyword>
<protein>
    <recommendedName>
        <fullName evidence="8">Amino acid transporter transmembrane domain-containing protein</fullName>
    </recommendedName>
</protein>
<dbReference type="EMBL" id="KK100878">
    <property type="protein sequence ID" value="KIZ03294.1"/>
    <property type="molecule type" value="Genomic_DNA"/>
</dbReference>
<dbReference type="GeneID" id="25737544"/>
<feature type="domain" description="Amino acid transporter transmembrane" evidence="8">
    <location>
        <begin position="7"/>
        <end position="206"/>
    </location>
</feature>
<organism evidence="9 10">
    <name type="scientific">Monoraphidium neglectum</name>
    <dbReference type="NCBI Taxonomy" id="145388"/>
    <lineage>
        <taxon>Eukaryota</taxon>
        <taxon>Viridiplantae</taxon>
        <taxon>Chlorophyta</taxon>
        <taxon>core chlorophytes</taxon>
        <taxon>Chlorophyceae</taxon>
        <taxon>CS clade</taxon>
        <taxon>Sphaeropleales</taxon>
        <taxon>Selenastraceae</taxon>
        <taxon>Monoraphidium</taxon>
    </lineage>
</organism>
<evidence type="ECO:0000256" key="4">
    <source>
        <dbReference type="ARBA" id="ARBA00022970"/>
    </source>
</evidence>
<dbReference type="AlphaFoldDB" id="A0A0D2L8X7"/>
<feature type="transmembrane region" description="Helical" evidence="7">
    <location>
        <begin position="159"/>
        <end position="177"/>
    </location>
</feature>
<evidence type="ECO:0000256" key="7">
    <source>
        <dbReference type="SAM" id="Phobius"/>
    </source>
</evidence>
<dbReference type="Proteomes" id="UP000054498">
    <property type="component" value="Unassembled WGS sequence"/>
</dbReference>
<name>A0A0D2L8X7_9CHLO</name>
<feature type="transmembrane region" description="Helical" evidence="7">
    <location>
        <begin position="80"/>
        <end position="100"/>
    </location>
</feature>
<evidence type="ECO:0000259" key="8">
    <source>
        <dbReference type="Pfam" id="PF01490"/>
    </source>
</evidence>
<evidence type="ECO:0000256" key="6">
    <source>
        <dbReference type="ARBA" id="ARBA00023136"/>
    </source>
</evidence>
<sequence length="226" mass="24940">MDINKPGNIGFAYSAAIVLLEVEDTLREPPKAEVSMKKSVQLGLGTTFFFYLLISVLGYLALGNAVPDNVLLGFRNSPDWVNMVANIMVLIHMVSAYQVYAQPVFQSIEDVLLACFPSWQFTSSRQTEFLLRLGYRSLYVVLTTFVACLLPFFGAFTGLVGAVTFFPTAVAYPILMYMRVKPTTPARRALMWAVFCLMGGVALVATVGSIESIVESAKTFTLFEKP</sequence>
<evidence type="ECO:0000256" key="2">
    <source>
        <dbReference type="ARBA" id="ARBA00022448"/>
    </source>
</evidence>
<dbReference type="OrthoDB" id="40134at2759"/>
<proteinExistence type="predicted"/>
<dbReference type="STRING" id="145388.A0A0D2L8X7"/>
<evidence type="ECO:0000256" key="3">
    <source>
        <dbReference type="ARBA" id="ARBA00022692"/>
    </source>
</evidence>
<accession>A0A0D2L8X7</accession>
<dbReference type="Pfam" id="PF01490">
    <property type="entry name" value="Aa_trans"/>
    <property type="match status" value="1"/>
</dbReference>
<comment type="subcellular location">
    <subcellularLocation>
        <location evidence="1">Membrane</location>
    </subcellularLocation>
</comment>
<dbReference type="InterPro" id="IPR013057">
    <property type="entry name" value="AA_transpt_TM"/>
</dbReference>
<dbReference type="KEGG" id="mng:MNEG_4667"/>
<keyword evidence="2" id="KW-0813">Transport</keyword>
<evidence type="ECO:0000313" key="9">
    <source>
        <dbReference type="EMBL" id="KIZ03294.1"/>
    </source>
</evidence>
<reference evidence="9 10" key="1">
    <citation type="journal article" date="2013" name="BMC Genomics">
        <title>Reconstruction of the lipid metabolism for the microalga Monoraphidium neglectum from its genome sequence reveals characteristics suitable for biofuel production.</title>
        <authorList>
            <person name="Bogen C."/>
            <person name="Al-Dilaimi A."/>
            <person name="Albersmeier A."/>
            <person name="Wichmann J."/>
            <person name="Grundmann M."/>
            <person name="Rupp O."/>
            <person name="Lauersen K.J."/>
            <person name="Blifernez-Klassen O."/>
            <person name="Kalinowski J."/>
            <person name="Goesmann A."/>
            <person name="Mussgnug J.H."/>
            <person name="Kruse O."/>
        </authorList>
    </citation>
    <scope>NUCLEOTIDE SEQUENCE [LARGE SCALE GENOMIC DNA]</scope>
    <source>
        <strain evidence="9 10">SAG 48.87</strain>
    </source>
</reference>
<keyword evidence="6 7" id="KW-0472">Membrane</keyword>
<evidence type="ECO:0000256" key="5">
    <source>
        <dbReference type="ARBA" id="ARBA00022989"/>
    </source>
</evidence>
<evidence type="ECO:0000313" key="10">
    <source>
        <dbReference type="Proteomes" id="UP000054498"/>
    </source>
</evidence>
<evidence type="ECO:0000256" key="1">
    <source>
        <dbReference type="ARBA" id="ARBA00004370"/>
    </source>
</evidence>
<keyword evidence="10" id="KW-1185">Reference proteome</keyword>
<feature type="transmembrane region" description="Helical" evidence="7">
    <location>
        <begin position="133"/>
        <end position="153"/>
    </location>
</feature>
<feature type="transmembrane region" description="Helical" evidence="7">
    <location>
        <begin position="40"/>
        <end position="60"/>
    </location>
</feature>
<dbReference type="GO" id="GO:0016020">
    <property type="term" value="C:membrane"/>
    <property type="evidence" value="ECO:0007669"/>
    <property type="project" value="UniProtKB-SubCell"/>
</dbReference>
<feature type="transmembrane region" description="Helical" evidence="7">
    <location>
        <begin position="189"/>
        <end position="210"/>
    </location>
</feature>
<dbReference type="PANTHER" id="PTHR48017">
    <property type="entry name" value="OS05G0424000 PROTEIN-RELATED"/>
    <property type="match status" value="1"/>
</dbReference>
<dbReference type="RefSeq" id="XP_013902313.1">
    <property type="nucleotide sequence ID" value="XM_014046859.1"/>
</dbReference>
<keyword evidence="4" id="KW-0029">Amino-acid transport</keyword>
<keyword evidence="5 7" id="KW-1133">Transmembrane helix</keyword>
<dbReference type="GO" id="GO:0006865">
    <property type="term" value="P:amino acid transport"/>
    <property type="evidence" value="ECO:0007669"/>
    <property type="project" value="UniProtKB-KW"/>
</dbReference>